<feature type="domain" description="Peptidase S11 D-alanyl-D-alanine carboxypeptidase A N-terminal" evidence="10">
    <location>
        <begin position="26"/>
        <end position="248"/>
    </location>
</feature>
<dbReference type="EMBL" id="BORP01000007">
    <property type="protein sequence ID" value="GIO28495.1"/>
    <property type="molecule type" value="Genomic_DNA"/>
</dbReference>
<evidence type="ECO:0000256" key="8">
    <source>
        <dbReference type="PIRSR" id="PIRSR618044-2"/>
    </source>
</evidence>
<accession>A0A920C751</accession>
<name>A0A920C751_9BACI</name>
<feature type="active site" description="Proton acceptor" evidence="7">
    <location>
        <position position="62"/>
    </location>
</feature>
<evidence type="ECO:0000313" key="12">
    <source>
        <dbReference type="Proteomes" id="UP000676917"/>
    </source>
</evidence>
<dbReference type="PRINTS" id="PR00725">
    <property type="entry name" value="DADACBPTASE1"/>
</dbReference>
<evidence type="ECO:0000256" key="7">
    <source>
        <dbReference type="PIRSR" id="PIRSR618044-1"/>
    </source>
</evidence>
<protein>
    <submittedName>
        <fullName evidence="11">D-alanyl-D-alanine carboxypeptidase</fullName>
    </submittedName>
</protein>
<organism evidence="11 12">
    <name type="scientific">Ornithinibacillus bavariensis</name>
    <dbReference type="NCBI Taxonomy" id="545502"/>
    <lineage>
        <taxon>Bacteria</taxon>
        <taxon>Bacillati</taxon>
        <taxon>Bacillota</taxon>
        <taxon>Bacilli</taxon>
        <taxon>Bacillales</taxon>
        <taxon>Bacillaceae</taxon>
        <taxon>Ornithinibacillus</taxon>
    </lineage>
</organism>
<evidence type="ECO:0000259" key="10">
    <source>
        <dbReference type="Pfam" id="PF00768"/>
    </source>
</evidence>
<keyword evidence="3" id="KW-0378">Hydrolase</keyword>
<dbReference type="GO" id="GO:0008360">
    <property type="term" value="P:regulation of cell shape"/>
    <property type="evidence" value="ECO:0007669"/>
    <property type="project" value="UniProtKB-KW"/>
</dbReference>
<evidence type="ECO:0000256" key="5">
    <source>
        <dbReference type="ARBA" id="ARBA00022984"/>
    </source>
</evidence>
<dbReference type="PANTHER" id="PTHR21581:SF33">
    <property type="entry name" value="D-ALANYL-D-ALANINE CARBOXYPEPTIDASE DACB"/>
    <property type="match status" value="1"/>
</dbReference>
<keyword evidence="12" id="KW-1185">Reference proteome</keyword>
<dbReference type="AlphaFoldDB" id="A0A920C751"/>
<dbReference type="InterPro" id="IPR018044">
    <property type="entry name" value="Peptidase_S11"/>
</dbReference>
<feature type="binding site" evidence="8">
    <location>
        <position position="218"/>
    </location>
    <ligand>
        <name>substrate</name>
    </ligand>
</feature>
<sequence length="372" mass="41653">MRFIAKTLMLILLFTIVCPIIGHADEGPAVSAKNAVLIEQSTGRILFEKNAHEKSNIASITKIMTAIIAIESGKMKEKATASRKAVYTEGSSIYLKQGEKMTVEDLVYGLMLRSGNDAAISIAEHVGESEEGFVYLMNEKAQWLGMTNTHFDNPHGLDSETHYSSAYDMALLMQYAMQNEEFRKITGTKFYQSSNRDYGWKNKNKLLTAYYKYCTGGKTGFTKQTGRTLVSTASKDGMDLIAVTLDAPNDWQDHTDMFEWGFKNFTMEKMGKKGQISISLDSGEEMRGYTHEDAVYPLSEGEKGLIRSDVIPVGESPPAPDAQVVAKQIYYFNNEPIVEVNIFQENLAEKEISYLVDFVSVLKQIFRMDSNG</sequence>
<keyword evidence="6" id="KW-0961">Cell wall biogenesis/degradation</keyword>
<reference evidence="11" key="1">
    <citation type="submission" date="2021-03" db="EMBL/GenBank/DDBJ databases">
        <title>Antimicrobial resistance genes in bacteria isolated from Japanese honey, and their potential for conferring macrolide and lincosamide resistance in the American foulbrood pathogen Paenibacillus larvae.</title>
        <authorList>
            <person name="Okamoto M."/>
            <person name="Kumagai M."/>
            <person name="Kanamori H."/>
            <person name="Takamatsu D."/>
        </authorList>
    </citation>
    <scope>NUCLEOTIDE SEQUENCE</scope>
    <source>
        <strain evidence="11">J43TS3</strain>
    </source>
</reference>
<feature type="active site" description="Acyl-ester intermediate" evidence="7">
    <location>
        <position position="59"/>
    </location>
</feature>
<evidence type="ECO:0000256" key="3">
    <source>
        <dbReference type="ARBA" id="ARBA00022801"/>
    </source>
</evidence>
<evidence type="ECO:0000256" key="1">
    <source>
        <dbReference type="ARBA" id="ARBA00007164"/>
    </source>
</evidence>
<dbReference type="GO" id="GO:0009002">
    <property type="term" value="F:serine-type D-Ala-D-Ala carboxypeptidase activity"/>
    <property type="evidence" value="ECO:0007669"/>
    <property type="project" value="InterPro"/>
</dbReference>
<dbReference type="GO" id="GO:0006508">
    <property type="term" value="P:proteolysis"/>
    <property type="evidence" value="ECO:0007669"/>
    <property type="project" value="InterPro"/>
</dbReference>
<dbReference type="Pfam" id="PF00768">
    <property type="entry name" value="Peptidase_S11"/>
    <property type="match status" value="1"/>
</dbReference>
<dbReference type="Proteomes" id="UP000676917">
    <property type="component" value="Unassembled WGS sequence"/>
</dbReference>
<evidence type="ECO:0000313" key="11">
    <source>
        <dbReference type="EMBL" id="GIO28495.1"/>
    </source>
</evidence>
<dbReference type="PANTHER" id="PTHR21581">
    <property type="entry name" value="D-ALANYL-D-ALANINE CARBOXYPEPTIDASE"/>
    <property type="match status" value="1"/>
</dbReference>
<keyword evidence="5" id="KW-0573">Peptidoglycan synthesis</keyword>
<comment type="similarity">
    <text evidence="1 9">Belongs to the peptidase S11 family.</text>
</comment>
<gene>
    <name evidence="11" type="primary">dacB</name>
    <name evidence="11" type="ORF">J43TS3_31060</name>
</gene>
<dbReference type="GO" id="GO:0009252">
    <property type="term" value="P:peptidoglycan biosynthetic process"/>
    <property type="evidence" value="ECO:0007669"/>
    <property type="project" value="UniProtKB-KW"/>
</dbReference>
<proteinExistence type="inferred from homology"/>
<keyword evidence="4" id="KW-0133">Cell shape</keyword>
<keyword evidence="11" id="KW-0645">Protease</keyword>
<dbReference type="RefSeq" id="WP_212921955.1">
    <property type="nucleotide sequence ID" value="NZ_BORP01000007.1"/>
</dbReference>
<dbReference type="GO" id="GO:0071555">
    <property type="term" value="P:cell wall organization"/>
    <property type="evidence" value="ECO:0007669"/>
    <property type="project" value="UniProtKB-KW"/>
</dbReference>
<dbReference type="InterPro" id="IPR012338">
    <property type="entry name" value="Beta-lactam/transpept-like"/>
</dbReference>
<comment type="caution">
    <text evidence="11">The sequence shown here is derived from an EMBL/GenBank/DDBJ whole genome shotgun (WGS) entry which is preliminary data.</text>
</comment>
<dbReference type="SUPFAM" id="SSF56601">
    <property type="entry name" value="beta-lactamase/transpeptidase-like"/>
    <property type="match status" value="1"/>
</dbReference>
<evidence type="ECO:0000256" key="4">
    <source>
        <dbReference type="ARBA" id="ARBA00022960"/>
    </source>
</evidence>
<evidence type="ECO:0000256" key="6">
    <source>
        <dbReference type="ARBA" id="ARBA00023316"/>
    </source>
</evidence>
<keyword evidence="2" id="KW-0732">Signal</keyword>
<feature type="active site" evidence="7">
    <location>
        <position position="114"/>
    </location>
</feature>
<dbReference type="Gene3D" id="3.40.710.10">
    <property type="entry name" value="DD-peptidase/beta-lactamase superfamily"/>
    <property type="match status" value="1"/>
</dbReference>
<evidence type="ECO:0000256" key="9">
    <source>
        <dbReference type="RuleBase" id="RU004016"/>
    </source>
</evidence>
<keyword evidence="11" id="KW-0121">Carboxypeptidase</keyword>
<dbReference type="InterPro" id="IPR001967">
    <property type="entry name" value="Peptidase_S11_N"/>
</dbReference>
<evidence type="ECO:0000256" key="2">
    <source>
        <dbReference type="ARBA" id="ARBA00022729"/>
    </source>
</evidence>